<dbReference type="RefSeq" id="WP_113645978.1">
    <property type="nucleotide sequence ID" value="NZ_QMHN01000001.1"/>
</dbReference>
<evidence type="ECO:0000313" key="1">
    <source>
        <dbReference type="EMBL" id="RWU10484.1"/>
    </source>
</evidence>
<keyword evidence="2" id="KW-1185">Reference proteome</keyword>
<dbReference type="EMBL" id="SAYW01000001">
    <property type="protein sequence ID" value="RWU10484.1"/>
    <property type="molecule type" value="Genomic_DNA"/>
</dbReference>
<comment type="caution">
    <text evidence="1">The sequence shown here is derived from an EMBL/GenBank/DDBJ whole genome shotgun (WGS) entry which is preliminary data.</text>
</comment>
<reference evidence="1 2" key="1">
    <citation type="submission" date="2018-06" db="EMBL/GenBank/DDBJ databases">
        <title>Pedobacter endophyticus sp. nov., an endophytic bacterium isolated from a leaf of Triticum aestivum.</title>
        <authorList>
            <person name="Zhang L."/>
        </authorList>
    </citation>
    <scope>NUCLEOTIDE SEQUENCE [LARGE SCALE GENOMIC DNA]</scope>
    <source>
        <strain evidence="1 2">CM134L-2</strain>
    </source>
</reference>
<dbReference type="OrthoDB" id="954305at2"/>
<evidence type="ECO:0008006" key="3">
    <source>
        <dbReference type="Google" id="ProtNLM"/>
    </source>
</evidence>
<dbReference type="Proteomes" id="UP000284120">
    <property type="component" value="Unassembled WGS sequence"/>
</dbReference>
<organism evidence="1 2">
    <name type="scientific">Pedobacter chitinilyticus</name>
    <dbReference type="NCBI Taxonomy" id="2233776"/>
    <lineage>
        <taxon>Bacteria</taxon>
        <taxon>Pseudomonadati</taxon>
        <taxon>Bacteroidota</taxon>
        <taxon>Sphingobacteriia</taxon>
        <taxon>Sphingobacteriales</taxon>
        <taxon>Sphingobacteriaceae</taxon>
        <taxon>Pedobacter</taxon>
    </lineage>
</organism>
<protein>
    <recommendedName>
        <fullName evidence="3">MmcQ/YjbR family DNA-binding protein</fullName>
    </recommendedName>
</protein>
<accession>A0A443Z1S8</accession>
<evidence type="ECO:0000313" key="2">
    <source>
        <dbReference type="Proteomes" id="UP000284120"/>
    </source>
</evidence>
<sequence>MEQKTILALTFIRNVIAELPATSEKLCFDTPAFYLNKCLFARLKEDEEHLVIYTEEREQWMQKDPETFTITPHYINYKYMLVNLDRAAPEVLKELLISAWKQRANKSLLKQYLANL</sequence>
<proteinExistence type="predicted"/>
<name>A0A443Z1S8_9SPHI</name>
<dbReference type="AlphaFoldDB" id="A0A443Z1S8"/>
<gene>
    <name evidence="1" type="ORF">DPV69_03870</name>
</gene>